<accession>A0A0F9AWT9</accession>
<reference evidence="1" key="1">
    <citation type="journal article" date="2015" name="Nature">
        <title>Complex archaea that bridge the gap between prokaryotes and eukaryotes.</title>
        <authorList>
            <person name="Spang A."/>
            <person name="Saw J.H."/>
            <person name="Jorgensen S.L."/>
            <person name="Zaremba-Niedzwiedzka K."/>
            <person name="Martijn J."/>
            <person name="Lind A.E."/>
            <person name="van Eijk R."/>
            <person name="Schleper C."/>
            <person name="Guy L."/>
            <person name="Ettema T.J."/>
        </authorList>
    </citation>
    <scope>NUCLEOTIDE SEQUENCE</scope>
</reference>
<dbReference type="EMBL" id="LAZR01043862">
    <property type="protein sequence ID" value="KKL06072.1"/>
    <property type="molecule type" value="Genomic_DNA"/>
</dbReference>
<dbReference type="InterPro" id="IPR009923">
    <property type="entry name" value="Dodecin"/>
</dbReference>
<name>A0A0F9AWT9_9ZZZZ</name>
<dbReference type="EMBL" id="LAZR01008215">
    <property type="protein sequence ID" value="KKM80233.1"/>
    <property type="molecule type" value="Genomic_DNA"/>
</dbReference>
<dbReference type="SUPFAM" id="SSF89807">
    <property type="entry name" value="Dodecin-like"/>
    <property type="match status" value="1"/>
</dbReference>
<gene>
    <name evidence="2" type="ORF">LCGC14_1341980</name>
    <name evidence="1" type="ORF">LCGC14_2599690</name>
</gene>
<sequence>MPVYKSIQLVGTSDKNWADAVKNCYDEAKKTLRGIRVIEILKSDVKVKEDVDKLIYKNIRFEYFI</sequence>
<protein>
    <recommendedName>
        <fullName evidence="3">Dodecin domain-containing protein</fullName>
    </recommendedName>
</protein>
<evidence type="ECO:0000313" key="1">
    <source>
        <dbReference type="EMBL" id="KKL06072.1"/>
    </source>
</evidence>
<evidence type="ECO:0008006" key="3">
    <source>
        <dbReference type="Google" id="ProtNLM"/>
    </source>
</evidence>
<dbReference type="InterPro" id="IPR036694">
    <property type="entry name" value="Dodecin-like_sf"/>
</dbReference>
<evidence type="ECO:0000313" key="2">
    <source>
        <dbReference type="EMBL" id="KKM80233.1"/>
    </source>
</evidence>
<organism evidence="1">
    <name type="scientific">marine sediment metagenome</name>
    <dbReference type="NCBI Taxonomy" id="412755"/>
    <lineage>
        <taxon>unclassified sequences</taxon>
        <taxon>metagenomes</taxon>
        <taxon>ecological metagenomes</taxon>
    </lineage>
</organism>
<proteinExistence type="predicted"/>
<dbReference type="Gene3D" id="3.30.1660.10">
    <property type="entry name" value="Flavin-binding protein dodecin"/>
    <property type="match status" value="1"/>
</dbReference>
<dbReference type="Pfam" id="PF07311">
    <property type="entry name" value="Dodecin"/>
    <property type="match status" value="1"/>
</dbReference>
<dbReference type="InterPro" id="IPR025543">
    <property type="entry name" value="Dodecin-like"/>
</dbReference>
<dbReference type="AlphaFoldDB" id="A0A0F9AWT9"/>
<comment type="caution">
    <text evidence="1">The sequence shown here is derived from an EMBL/GenBank/DDBJ whole genome shotgun (WGS) entry which is preliminary data.</text>
</comment>